<dbReference type="EMBL" id="FNTL01000004">
    <property type="protein sequence ID" value="SED95993.1"/>
    <property type="molecule type" value="Genomic_DNA"/>
</dbReference>
<keyword evidence="2 4" id="KW-0560">Oxidoreductase</keyword>
<dbReference type="InterPro" id="IPR016161">
    <property type="entry name" value="Ald_DH/histidinol_DH"/>
</dbReference>
<sequence length="510" mass="54968">MTLHHFTAYMFLMSQAKLRVFDKLYIGGEWVDPVDGALAESVDPATGQPWAAVAMGGAGDIDRAVSAASEAFAGPWRRTPGHERAALLRKFAQLFEEAIPELVELESHDTGTLKSDLRGSLAAQVQWYYWFASLADKTQGRTIPMDDTVHAFTTMVPIGVVGAIVPWNAPLLTTCMKIGPALAAGCTVVLKPAEQTPVSALVLAKLAEKAGFPPGVLNVVPGYGRTAGARLVAHPDVGKVSFTGSTDTGRRMVVDGTDNLKRFTFELGGKAPHIIFGDADFDQALNAATASAWRMCGQSCALGSRVLVERSIYDRAVDTFRTRAAEVRVGMPADETARMGPQAHEDQLNKTLSYVKIGQDDGAELVAGGERILTVELAPGYFVQPTVFANVSNDMRVAREEIFGPVVALIPFDDEDEAVAIANDTTYGLTAGLWTGNIVRAHRVSNQIEAGSVWVNTYSFVRWSLPYGGFKASGWGRENGIDALTPYMETRTTVIGLTAQFPNFFANTED</sequence>
<gene>
    <name evidence="6" type="ORF">SAMN04490220_6179</name>
</gene>
<organism evidence="6 7">
    <name type="scientific">Rhodococcus jostii</name>
    <dbReference type="NCBI Taxonomy" id="132919"/>
    <lineage>
        <taxon>Bacteria</taxon>
        <taxon>Bacillati</taxon>
        <taxon>Actinomycetota</taxon>
        <taxon>Actinomycetes</taxon>
        <taxon>Mycobacteriales</taxon>
        <taxon>Nocardiaceae</taxon>
        <taxon>Rhodococcus</taxon>
    </lineage>
</organism>
<reference evidence="7" key="1">
    <citation type="submission" date="2016-10" db="EMBL/GenBank/DDBJ databases">
        <authorList>
            <person name="Varghese N."/>
        </authorList>
    </citation>
    <scope>NUCLEOTIDE SEQUENCE [LARGE SCALE GENOMIC DNA]</scope>
    <source>
        <strain evidence="7">DSM 44719</strain>
    </source>
</reference>
<dbReference type="Pfam" id="PF00171">
    <property type="entry name" value="Aldedh"/>
    <property type="match status" value="1"/>
</dbReference>
<evidence type="ECO:0000313" key="7">
    <source>
        <dbReference type="Proteomes" id="UP000183407"/>
    </source>
</evidence>
<evidence type="ECO:0000256" key="2">
    <source>
        <dbReference type="ARBA" id="ARBA00023002"/>
    </source>
</evidence>
<dbReference type="PANTHER" id="PTHR11699">
    <property type="entry name" value="ALDEHYDE DEHYDROGENASE-RELATED"/>
    <property type="match status" value="1"/>
</dbReference>
<dbReference type="GO" id="GO:0016620">
    <property type="term" value="F:oxidoreductase activity, acting on the aldehyde or oxo group of donors, NAD or NADP as acceptor"/>
    <property type="evidence" value="ECO:0007669"/>
    <property type="project" value="InterPro"/>
</dbReference>
<comment type="similarity">
    <text evidence="1 4">Belongs to the aldehyde dehydrogenase family.</text>
</comment>
<evidence type="ECO:0000256" key="1">
    <source>
        <dbReference type="ARBA" id="ARBA00009986"/>
    </source>
</evidence>
<name>A0A1H5EY63_RHOJO</name>
<proteinExistence type="inferred from homology"/>
<feature type="active site" evidence="3">
    <location>
        <position position="266"/>
    </location>
</feature>
<evidence type="ECO:0000313" key="6">
    <source>
        <dbReference type="EMBL" id="SED95993.1"/>
    </source>
</evidence>
<accession>A0A1H5EY63</accession>
<dbReference type="SUPFAM" id="SSF53720">
    <property type="entry name" value="ALDH-like"/>
    <property type="match status" value="1"/>
</dbReference>
<evidence type="ECO:0000256" key="3">
    <source>
        <dbReference type="PROSITE-ProRule" id="PRU10007"/>
    </source>
</evidence>
<dbReference type="AlphaFoldDB" id="A0A1H5EY63"/>
<dbReference type="InterPro" id="IPR016162">
    <property type="entry name" value="Ald_DH_N"/>
</dbReference>
<evidence type="ECO:0000259" key="5">
    <source>
        <dbReference type="Pfam" id="PF00171"/>
    </source>
</evidence>
<dbReference type="CDD" id="cd07114">
    <property type="entry name" value="ALDH_DhaS"/>
    <property type="match status" value="1"/>
</dbReference>
<dbReference type="Gene3D" id="3.40.605.10">
    <property type="entry name" value="Aldehyde Dehydrogenase, Chain A, domain 1"/>
    <property type="match status" value="1"/>
</dbReference>
<dbReference type="InterPro" id="IPR029510">
    <property type="entry name" value="Ald_DH_CS_GLU"/>
</dbReference>
<dbReference type="FunFam" id="3.40.605.10:FF:000007">
    <property type="entry name" value="NAD/NADP-dependent betaine aldehyde dehydrogenase"/>
    <property type="match status" value="1"/>
</dbReference>
<dbReference type="InterPro" id="IPR015590">
    <property type="entry name" value="Aldehyde_DH_dom"/>
</dbReference>
<evidence type="ECO:0000256" key="4">
    <source>
        <dbReference type="RuleBase" id="RU003345"/>
    </source>
</evidence>
<dbReference type="FunFam" id="3.40.309.10:FF:000012">
    <property type="entry name" value="Betaine aldehyde dehydrogenase"/>
    <property type="match status" value="1"/>
</dbReference>
<dbReference type="Gene3D" id="3.40.309.10">
    <property type="entry name" value="Aldehyde Dehydrogenase, Chain A, domain 2"/>
    <property type="match status" value="1"/>
</dbReference>
<dbReference type="Proteomes" id="UP000183407">
    <property type="component" value="Unassembled WGS sequence"/>
</dbReference>
<dbReference type="InterPro" id="IPR016163">
    <property type="entry name" value="Ald_DH_C"/>
</dbReference>
<dbReference type="PROSITE" id="PS00687">
    <property type="entry name" value="ALDEHYDE_DEHYDR_GLU"/>
    <property type="match status" value="1"/>
</dbReference>
<protein>
    <submittedName>
        <fullName evidence="6">Aldehyde dehydrogenase (NAD+)</fullName>
    </submittedName>
</protein>
<feature type="domain" description="Aldehyde dehydrogenase" evidence="5">
    <location>
        <begin position="30"/>
        <end position="492"/>
    </location>
</feature>